<dbReference type="NCBIfam" id="NF002288">
    <property type="entry name" value="PRK01212.1-4"/>
    <property type="match status" value="1"/>
</dbReference>
<dbReference type="GO" id="GO:0005524">
    <property type="term" value="F:ATP binding"/>
    <property type="evidence" value="ECO:0007669"/>
    <property type="project" value="UniProtKB-KW"/>
</dbReference>
<keyword evidence="8" id="KW-0547">Nucleotide-binding</keyword>
<evidence type="ECO:0000313" key="15">
    <source>
        <dbReference type="EMBL" id="CAG1842397.1"/>
    </source>
</evidence>
<dbReference type="Pfam" id="PF00288">
    <property type="entry name" value="GHMP_kinases_N"/>
    <property type="match status" value="1"/>
</dbReference>
<dbReference type="Gene3D" id="3.30.70.890">
    <property type="entry name" value="GHMP kinase, C-terminal domain"/>
    <property type="match status" value="1"/>
</dbReference>
<sequence length="433" mass="44707">MATAAFSATSPTQSRPAHRHRPLPSLTRLRAIRCSSVSKVPAVTAAATADPSPVFRSVAAFAPATVANLGPGFDFLGCAVGGGLGDTVTVSVDSAVAPGTLSIADVSGCAAAAKLSRNPLWNCAGIAGIAAMRMLGVRSVGLSLSLHKGLPLGSGLGSSAASAAAAALAVSELFGGRLSPDELVLAGLESEKKVSGYHADNVGPSILGGFVLIRSYDPFEIIRLEFPADRELYFVLVGPEFEAPTKKMREALPADIPMKDHVRNSSQAAALVAAVLQGNVRVLGSAMSADWIVEPRRAPLIPGMVSVKKAAIDSGAFGCTISGAGPTAVAVTDDEEKGKEIGSRMVEAFLRDGNLKASVTVAKLDRVGARVTGSSAVQKGFTHFCPSEQSSVDINKDLNLEHDAEMILKKTWRKEGILDESSRQGEAGKASLP</sequence>
<keyword evidence="10" id="KW-0067">ATP-binding</keyword>
<evidence type="ECO:0000256" key="8">
    <source>
        <dbReference type="ARBA" id="ARBA00022741"/>
    </source>
</evidence>
<evidence type="ECO:0000256" key="12">
    <source>
        <dbReference type="SAM" id="MobiDB-lite"/>
    </source>
</evidence>
<gene>
    <name evidence="15" type="ORF">GSMUA_121920.1</name>
</gene>
<dbReference type="PROSITE" id="PS00627">
    <property type="entry name" value="GHMP_KINASES_ATP"/>
    <property type="match status" value="1"/>
</dbReference>
<dbReference type="Gramene" id="Ma00_t02300.2">
    <property type="protein sequence ID" value="Ma00_p02300.2"/>
    <property type="gene ID" value="Ma00_g02300"/>
</dbReference>
<evidence type="ECO:0000259" key="13">
    <source>
        <dbReference type="Pfam" id="PF00288"/>
    </source>
</evidence>
<keyword evidence="9" id="KW-0418">Kinase</keyword>
<dbReference type="FunCoup" id="A0A804HMJ4">
    <property type="interactions" value="1367"/>
</dbReference>
<keyword evidence="7" id="KW-0791">Threonine biosynthesis</keyword>
<dbReference type="EnsemblPlants" id="Ma00_t02300.2">
    <property type="protein sequence ID" value="Ma00_p02300.2"/>
    <property type="gene ID" value="Ma00_g02300"/>
</dbReference>
<dbReference type="Pfam" id="PF08544">
    <property type="entry name" value="GHMP_kinases_C"/>
    <property type="match status" value="1"/>
</dbReference>
<keyword evidence="6" id="KW-0808">Transferase</keyword>
<comment type="catalytic activity">
    <reaction evidence="11">
        <text>L-homoserine + ATP = O-phospho-L-homoserine + ADP + H(+)</text>
        <dbReference type="Rhea" id="RHEA:13985"/>
        <dbReference type="ChEBI" id="CHEBI:15378"/>
        <dbReference type="ChEBI" id="CHEBI:30616"/>
        <dbReference type="ChEBI" id="CHEBI:57476"/>
        <dbReference type="ChEBI" id="CHEBI:57590"/>
        <dbReference type="ChEBI" id="CHEBI:456216"/>
        <dbReference type="EC" id="2.7.1.39"/>
    </reaction>
    <physiologicalReaction direction="left-to-right" evidence="11">
        <dbReference type="Rhea" id="RHEA:13986"/>
    </physiologicalReaction>
</comment>
<dbReference type="PRINTS" id="PR00958">
    <property type="entry name" value="HOMSERKINASE"/>
</dbReference>
<reference evidence="15" key="1">
    <citation type="submission" date="2021-03" db="EMBL/GenBank/DDBJ databases">
        <authorList>
            <consortium name="Genoscope - CEA"/>
            <person name="William W."/>
        </authorList>
    </citation>
    <scope>NUCLEOTIDE SEQUENCE</scope>
    <source>
        <strain evidence="15">Doubled-haploid Pahang</strain>
    </source>
</reference>
<dbReference type="InterPro" id="IPR013750">
    <property type="entry name" value="GHMP_kinase_C_dom"/>
</dbReference>
<reference evidence="16" key="2">
    <citation type="submission" date="2021-05" db="UniProtKB">
        <authorList>
            <consortium name="EnsemblPlants"/>
        </authorList>
    </citation>
    <scope>IDENTIFICATION</scope>
    <source>
        <strain evidence="16">subsp. malaccensis</strain>
    </source>
</reference>
<dbReference type="InterPro" id="IPR014721">
    <property type="entry name" value="Ribsml_uS5_D2-typ_fold_subgr"/>
</dbReference>
<evidence type="ECO:0000256" key="11">
    <source>
        <dbReference type="ARBA" id="ARBA00049913"/>
    </source>
</evidence>
<evidence type="ECO:0000256" key="7">
    <source>
        <dbReference type="ARBA" id="ARBA00022697"/>
    </source>
</evidence>
<dbReference type="AlphaFoldDB" id="A0A804HMJ4"/>
<dbReference type="SMR" id="A0A804HMJ4"/>
<organism evidence="16 17">
    <name type="scientific">Musa acuminata subsp. malaccensis</name>
    <name type="common">Wild banana</name>
    <name type="synonym">Musa malaccensis</name>
    <dbReference type="NCBI Taxonomy" id="214687"/>
    <lineage>
        <taxon>Eukaryota</taxon>
        <taxon>Viridiplantae</taxon>
        <taxon>Streptophyta</taxon>
        <taxon>Embryophyta</taxon>
        <taxon>Tracheophyta</taxon>
        <taxon>Spermatophyta</taxon>
        <taxon>Magnoliopsida</taxon>
        <taxon>Liliopsida</taxon>
        <taxon>Zingiberales</taxon>
        <taxon>Musaceae</taxon>
        <taxon>Musa</taxon>
    </lineage>
</organism>
<feature type="compositionally biased region" description="Polar residues" evidence="12">
    <location>
        <begin position="1"/>
        <end position="15"/>
    </location>
</feature>
<evidence type="ECO:0000313" key="16">
    <source>
        <dbReference type="EnsemblPlants" id="Ma00_p02300.2"/>
    </source>
</evidence>
<dbReference type="PANTHER" id="PTHR20861">
    <property type="entry name" value="HOMOSERINE/4-DIPHOSPHOCYTIDYL-2-C-METHYL-D-ERYTHRITOL KINASE"/>
    <property type="match status" value="1"/>
</dbReference>
<comment type="similarity">
    <text evidence="2">Belongs to the GHMP kinase family. Homoserine kinase subfamily.</text>
</comment>
<evidence type="ECO:0000256" key="9">
    <source>
        <dbReference type="ARBA" id="ARBA00022777"/>
    </source>
</evidence>
<name>A0A804HMJ4_MUSAM</name>
<protein>
    <recommendedName>
        <fullName evidence="4">Homoserine kinase</fullName>
        <ecNumber evidence="3">2.7.1.39</ecNumber>
    </recommendedName>
</protein>
<dbReference type="GO" id="GO:0048573">
    <property type="term" value="P:photoperiodism, flowering"/>
    <property type="evidence" value="ECO:0007669"/>
    <property type="project" value="EnsemblPlants"/>
</dbReference>
<evidence type="ECO:0000256" key="5">
    <source>
        <dbReference type="ARBA" id="ARBA00022605"/>
    </source>
</evidence>
<evidence type="ECO:0000259" key="14">
    <source>
        <dbReference type="Pfam" id="PF08544"/>
    </source>
</evidence>
<comment type="pathway">
    <text evidence="1">Amino-acid biosynthesis; L-threonine biosynthesis; L-threonine from L-aspartate: step 4/5.</text>
</comment>
<dbReference type="EMBL" id="HG996469">
    <property type="protein sequence ID" value="CAG1842397.1"/>
    <property type="molecule type" value="Genomic_DNA"/>
</dbReference>
<dbReference type="HAMAP" id="MF_00384">
    <property type="entry name" value="Homoser_kinase"/>
    <property type="match status" value="1"/>
</dbReference>
<dbReference type="InParanoid" id="A0A804HMJ4"/>
<dbReference type="InterPro" id="IPR020568">
    <property type="entry name" value="Ribosomal_Su5_D2-typ_SF"/>
</dbReference>
<dbReference type="OrthoDB" id="195231at2759"/>
<dbReference type="Gene3D" id="3.30.230.10">
    <property type="match status" value="1"/>
</dbReference>
<dbReference type="SUPFAM" id="SSF55060">
    <property type="entry name" value="GHMP Kinase, C-terminal domain"/>
    <property type="match status" value="1"/>
</dbReference>
<dbReference type="KEGG" id="mus:103974271"/>
<dbReference type="PANTHER" id="PTHR20861:SF1">
    <property type="entry name" value="HOMOSERINE KINASE"/>
    <property type="match status" value="1"/>
</dbReference>
<dbReference type="UniPathway" id="UPA00050">
    <property type="reaction ID" value="UER00064"/>
</dbReference>
<feature type="region of interest" description="Disordered" evidence="12">
    <location>
        <begin position="1"/>
        <end position="22"/>
    </location>
</feature>
<dbReference type="InterPro" id="IPR006204">
    <property type="entry name" value="GHMP_kinase_N_dom"/>
</dbReference>
<keyword evidence="17" id="KW-1185">Reference proteome</keyword>
<feature type="domain" description="GHMP kinase C-terminal" evidence="14">
    <location>
        <begin position="272"/>
        <end position="348"/>
    </location>
</feature>
<dbReference type="GO" id="GO:0009570">
    <property type="term" value="C:chloroplast stroma"/>
    <property type="evidence" value="ECO:0007669"/>
    <property type="project" value="EnsemblPlants"/>
</dbReference>
<feature type="domain" description="GHMP kinase N-terminal" evidence="13">
    <location>
        <begin position="133"/>
        <end position="209"/>
    </location>
</feature>
<dbReference type="EC" id="2.7.1.39" evidence="3"/>
<dbReference type="GO" id="GO:0009088">
    <property type="term" value="P:threonine biosynthetic process"/>
    <property type="evidence" value="ECO:0007669"/>
    <property type="project" value="UniProtKB-UniPathway"/>
</dbReference>
<dbReference type="NCBIfam" id="TIGR00191">
    <property type="entry name" value="thrB"/>
    <property type="match status" value="1"/>
</dbReference>
<dbReference type="InterPro" id="IPR036554">
    <property type="entry name" value="GHMP_kinase_C_sf"/>
</dbReference>
<dbReference type="Proteomes" id="UP000012960">
    <property type="component" value="Unplaced"/>
</dbReference>
<dbReference type="OMA" id="CANRIPH"/>
<evidence type="ECO:0000256" key="1">
    <source>
        <dbReference type="ARBA" id="ARBA00005015"/>
    </source>
</evidence>
<evidence type="ECO:0000256" key="10">
    <source>
        <dbReference type="ARBA" id="ARBA00022840"/>
    </source>
</evidence>
<dbReference type="GO" id="GO:0009617">
    <property type="term" value="P:response to bacterium"/>
    <property type="evidence" value="ECO:0007669"/>
    <property type="project" value="EnsemblPlants"/>
</dbReference>
<dbReference type="InterPro" id="IPR000870">
    <property type="entry name" value="Homoserine_kinase"/>
</dbReference>
<accession>A0A804HMJ4</accession>
<keyword evidence="5" id="KW-0028">Amino-acid biosynthesis</keyword>
<dbReference type="GO" id="GO:0009620">
    <property type="term" value="P:response to fungus"/>
    <property type="evidence" value="ECO:0007669"/>
    <property type="project" value="EnsemblPlants"/>
</dbReference>
<evidence type="ECO:0000256" key="2">
    <source>
        <dbReference type="ARBA" id="ARBA00007370"/>
    </source>
</evidence>
<evidence type="ECO:0000256" key="6">
    <source>
        <dbReference type="ARBA" id="ARBA00022679"/>
    </source>
</evidence>
<dbReference type="InterPro" id="IPR006203">
    <property type="entry name" value="GHMP_knse_ATP-bd_CS"/>
</dbReference>
<evidence type="ECO:0000256" key="4">
    <source>
        <dbReference type="ARBA" id="ARBA00017858"/>
    </source>
</evidence>
<dbReference type="SUPFAM" id="SSF54211">
    <property type="entry name" value="Ribosomal protein S5 domain 2-like"/>
    <property type="match status" value="1"/>
</dbReference>
<evidence type="ECO:0000313" key="17">
    <source>
        <dbReference type="Proteomes" id="UP000012960"/>
    </source>
</evidence>
<evidence type="ECO:0000256" key="3">
    <source>
        <dbReference type="ARBA" id="ARBA00012078"/>
    </source>
</evidence>
<proteinExistence type="inferred from homology"/>
<dbReference type="GO" id="GO:0004413">
    <property type="term" value="F:homoserine kinase activity"/>
    <property type="evidence" value="ECO:0007669"/>
    <property type="project" value="UniProtKB-EC"/>
</dbReference>